<keyword evidence="3" id="KW-1185">Reference proteome</keyword>
<reference evidence="2 3" key="1">
    <citation type="submission" date="2019-03" db="EMBL/GenBank/DDBJ databases">
        <title>Genomic Encyclopedia of Type Strains, Phase IV (KMG-IV): sequencing the most valuable type-strain genomes for metagenomic binning, comparative biology and taxonomic classification.</title>
        <authorList>
            <person name="Goeker M."/>
        </authorList>
    </citation>
    <scope>NUCLEOTIDE SEQUENCE [LARGE SCALE GENOMIC DNA]</scope>
    <source>
        <strain evidence="2 3">LX-B</strain>
    </source>
</reference>
<dbReference type="AlphaFoldDB" id="A0A4R1RTP3"/>
<dbReference type="RefSeq" id="WP_132014231.1">
    <property type="nucleotide sequence ID" value="NZ_SLUN01000011.1"/>
</dbReference>
<comment type="caution">
    <text evidence="2">The sequence shown here is derived from an EMBL/GenBank/DDBJ whole genome shotgun (WGS) entry which is preliminary data.</text>
</comment>
<sequence>MKKFFILICIALIALLFQIQCLAMNTVASTEIPNADKKLIIDATISDMVNRGFSVVSVNEYQISFKRDLFNVPKAMLFDPKLNGTPEGRITLNIVQVNRNVRIVAEAKIFTNPNSGYERSFPVDAKYIQPLLDDMKYKFIGAIKFQIKWSSL</sequence>
<evidence type="ECO:0000313" key="2">
    <source>
        <dbReference type="EMBL" id="TCL69901.1"/>
    </source>
</evidence>
<accession>A0A4R1RTP3</accession>
<protein>
    <submittedName>
        <fullName evidence="2">Uncharacterized protein</fullName>
    </submittedName>
</protein>
<dbReference type="EMBL" id="SLUN01000011">
    <property type="protein sequence ID" value="TCL69901.1"/>
    <property type="molecule type" value="Genomic_DNA"/>
</dbReference>
<feature type="chain" id="PRO_5020850847" evidence="1">
    <location>
        <begin position="24"/>
        <end position="152"/>
    </location>
</feature>
<evidence type="ECO:0000313" key="3">
    <source>
        <dbReference type="Proteomes" id="UP000295008"/>
    </source>
</evidence>
<keyword evidence="1" id="KW-0732">Signal</keyword>
<gene>
    <name evidence="2" type="ORF">EDC14_101122</name>
</gene>
<feature type="signal peptide" evidence="1">
    <location>
        <begin position="1"/>
        <end position="23"/>
    </location>
</feature>
<name>A0A4R1RTP3_HYDET</name>
<proteinExistence type="predicted"/>
<organism evidence="2 3">
    <name type="scientific">Hydrogenispora ethanolica</name>
    <dbReference type="NCBI Taxonomy" id="1082276"/>
    <lineage>
        <taxon>Bacteria</taxon>
        <taxon>Bacillati</taxon>
        <taxon>Bacillota</taxon>
        <taxon>Hydrogenispora</taxon>
    </lineage>
</organism>
<dbReference type="Proteomes" id="UP000295008">
    <property type="component" value="Unassembled WGS sequence"/>
</dbReference>
<evidence type="ECO:0000256" key="1">
    <source>
        <dbReference type="SAM" id="SignalP"/>
    </source>
</evidence>